<keyword evidence="2" id="KW-1185">Reference proteome</keyword>
<comment type="caution">
    <text evidence="1">The sequence shown here is derived from an EMBL/GenBank/DDBJ whole genome shotgun (WGS) entry which is preliminary data.</text>
</comment>
<dbReference type="Gene3D" id="3.30.470.20">
    <property type="entry name" value="ATP-grasp fold, B domain"/>
    <property type="match status" value="1"/>
</dbReference>
<sequence length="316" mass="36907">MKKVEILIISNKLDFGTDYICLELEKRNSSYLRLNRDEFAQYEVVLDVNRLELLVKVDSKNYIISEKSLKSIYYRAPIYLRDIYKPNIDMEEQLFRTQWTAFVRNLTIFESPKWVNNPIATFMAENKLLQLKYAEELGFLVPNTYVTNTNKLQLDENDLYIAKSLDTAVLRVDGQEAFIYSNLVSSEEIRNASLEISPLVIQNYIGTASHKVDIRVTIIEEELFSVRILKDGMGINGDWRREKNNIEYREFKLKDEIQSKCRSLMKRLGLNFGAIDLIEFNGQFFFLEINPTGEWAWLVESAQLPIHERICDILAG</sequence>
<dbReference type="GO" id="GO:0009432">
    <property type="term" value="P:SOS response"/>
    <property type="evidence" value="ECO:0007669"/>
    <property type="project" value="TreeGrafter"/>
</dbReference>
<dbReference type="GO" id="GO:0018169">
    <property type="term" value="F:ribosomal S6-glutamic acid ligase activity"/>
    <property type="evidence" value="ECO:0007669"/>
    <property type="project" value="TreeGrafter"/>
</dbReference>
<evidence type="ECO:0008006" key="3">
    <source>
        <dbReference type="Google" id="ProtNLM"/>
    </source>
</evidence>
<organism evidence="1 2">
    <name type="scientific">Paenibacillus terrae</name>
    <dbReference type="NCBI Taxonomy" id="159743"/>
    <lineage>
        <taxon>Bacteria</taxon>
        <taxon>Bacillati</taxon>
        <taxon>Bacillota</taxon>
        <taxon>Bacilli</taxon>
        <taxon>Bacillales</taxon>
        <taxon>Paenibacillaceae</taxon>
        <taxon>Paenibacillus</taxon>
    </lineage>
</organism>
<evidence type="ECO:0000313" key="2">
    <source>
        <dbReference type="Proteomes" id="UP000032534"/>
    </source>
</evidence>
<gene>
    <name evidence="1" type="ORF">QD47_26840</name>
</gene>
<dbReference type="RefSeq" id="WP_044648997.1">
    <property type="nucleotide sequence ID" value="NZ_JTHP01000096.1"/>
</dbReference>
<dbReference type="PANTHER" id="PTHR21621">
    <property type="entry name" value="RIBOSOMAL PROTEIN S6 MODIFICATION PROTEIN"/>
    <property type="match status" value="1"/>
</dbReference>
<dbReference type="GO" id="GO:0005737">
    <property type="term" value="C:cytoplasm"/>
    <property type="evidence" value="ECO:0007669"/>
    <property type="project" value="TreeGrafter"/>
</dbReference>
<name>A0A0D7WUJ7_9BACL</name>
<dbReference type="Proteomes" id="UP000032534">
    <property type="component" value="Unassembled WGS sequence"/>
</dbReference>
<dbReference type="OrthoDB" id="583309at2"/>
<dbReference type="SUPFAM" id="SSF56059">
    <property type="entry name" value="Glutathione synthetase ATP-binding domain-like"/>
    <property type="match status" value="1"/>
</dbReference>
<dbReference type="EMBL" id="JTHP01000096">
    <property type="protein sequence ID" value="KJD42684.1"/>
    <property type="molecule type" value="Genomic_DNA"/>
</dbReference>
<dbReference type="AlphaFoldDB" id="A0A0D7WUJ7"/>
<proteinExistence type="predicted"/>
<evidence type="ECO:0000313" key="1">
    <source>
        <dbReference type="EMBL" id="KJD42684.1"/>
    </source>
</evidence>
<protein>
    <recommendedName>
        <fullName evidence="3">ATP-grasp domain-containing protein</fullName>
    </recommendedName>
</protein>
<reference evidence="1 2" key="1">
    <citation type="submission" date="2014-11" db="EMBL/GenBank/DDBJ databases">
        <title>Draft Genome Sequences of Paenibacillus polymyxa NRRL B-30509 and Paenibacillus terrae NRRL B-30644, Strains from a Poultry Environment that Produce Tridecaptin A and Paenicidins.</title>
        <authorList>
            <person name="van Belkum M.J."/>
            <person name="Lohans C.T."/>
            <person name="Vederas J.C."/>
        </authorList>
    </citation>
    <scope>NUCLEOTIDE SEQUENCE [LARGE SCALE GENOMIC DNA]</scope>
    <source>
        <strain evidence="1 2">NRRL B-30644</strain>
    </source>
</reference>
<accession>A0A0D7WUJ7</accession>
<dbReference type="PATRIC" id="fig|159743.3.peg.5970"/>
<dbReference type="PANTHER" id="PTHR21621:SF0">
    <property type="entry name" value="BETA-CITRYLGLUTAMATE SYNTHASE B-RELATED"/>
    <property type="match status" value="1"/>
</dbReference>